<dbReference type="InterPro" id="IPR036097">
    <property type="entry name" value="HisK_dim/P_sf"/>
</dbReference>
<dbReference type="GO" id="GO:0000155">
    <property type="term" value="F:phosphorelay sensor kinase activity"/>
    <property type="evidence" value="ECO:0007669"/>
    <property type="project" value="InterPro"/>
</dbReference>
<comment type="caution">
    <text evidence="10">The sequence shown here is derived from an EMBL/GenBank/DDBJ whole genome shotgun (WGS) entry which is preliminary data.</text>
</comment>
<dbReference type="Gene3D" id="1.10.287.130">
    <property type="match status" value="1"/>
</dbReference>
<dbReference type="PANTHER" id="PTHR43711">
    <property type="entry name" value="TWO-COMPONENT HISTIDINE KINASE"/>
    <property type="match status" value="1"/>
</dbReference>
<dbReference type="Pfam" id="PF00512">
    <property type="entry name" value="HisKA"/>
    <property type="match status" value="1"/>
</dbReference>
<dbReference type="SUPFAM" id="SSF47384">
    <property type="entry name" value="Homodimeric domain of signal transducing histidine kinase"/>
    <property type="match status" value="1"/>
</dbReference>
<evidence type="ECO:0000313" key="10">
    <source>
        <dbReference type="EMBL" id="GII03112.1"/>
    </source>
</evidence>
<dbReference type="AlphaFoldDB" id="A0A8J3WXR0"/>
<evidence type="ECO:0000313" key="11">
    <source>
        <dbReference type="Proteomes" id="UP000634476"/>
    </source>
</evidence>
<evidence type="ECO:0000256" key="1">
    <source>
        <dbReference type="ARBA" id="ARBA00000085"/>
    </source>
</evidence>
<evidence type="ECO:0000259" key="9">
    <source>
        <dbReference type="PROSITE" id="PS50109"/>
    </source>
</evidence>
<dbReference type="InterPro" id="IPR050736">
    <property type="entry name" value="Sensor_HK_Regulatory"/>
</dbReference>
<feature type="transmembrane region" description="Helical" evidence="8">
    <location>
        <begin position="147"/>
        <end position="167"/>
    </location>
</feature>
<dbReference type="Pfam" id="PF02518">
    <property type="entry name" value="HATPase_c"/>
    <property type="match status" value="1"/>
</dbReference>
<evidence type="ECO:0000256" key="7">
    <source>
        <dbReference type="ARBA" id="ARBA00023012"/>
    </source>
</evidence>
<dbReference type="InterPro" id="IPR036890">
    <property type="entry name" value="HATPase_C_sf"/>
</dbReference>
<comment type="catalytic activity">
    <reaction evidence="1">
        <text>ATP + protein L-histidine = ADP + protein N-phospho-L-histidine.</text>
        <dbReference type="EC" id="2.7.13.3"/>
    </reaction>
</comment>
<dbReference type="InterPro" id="IPR005467">
    <property type="entry name" value="His_kinase_dom"/>
</dbReference>
<dbReference type="PROSITE" id="PS50109">
    <property type="entry name" value="HIS_KIN"/>
    <property type="match status" value="1"/>
</dbReference>
<evidence type="ECO:0000256" key="3">
    <source>
        <dbReference type="ARBA" id="ARBA00012438"/>
    </source>
</evidence>
<feature type="transmembrane region" description="Helical" evidence="8">
    <location>
        <begin position="52"/>
        <end position="71"/>
    </location>
</feature>
<reference evidence="10" key="1">
    <citation type="submission" date="2021-01" db="EMBL/GenBank/DDBJ databases">
        <title>Whole genome shotgun sequence of Planobispora takensis NBRC 109077.</title>
        <authorList>
            <person name="Komaki H."/>
            <person name="Tamura T."/>
        </authorList>
    </citation>
    <scope>NUCLEOTIDE SEQUENCE</scope>
    <source>
        <strain evidence="10">NBRC 109077</strain>
    </source>
</reference>
<feature type="domain" description="Histidine kinase" evidence="9">
    <location>
        <begin position="193"/>
        <end position="399"/>
    </location>
</feature>
<feature type="transmembrane region" description="Helical" evidence="8">
    <location>
        <begin position="27"/>
        <end position="46"/>
    </location>
</feature>
<evidence type="ECO:0000256" key="6">
    <source>
        <dbReference type="ARBA" id="ARBA00022777"/>
    </source>
</evidence>
<dbReference type="EMBL" id="BOOK01000036">
    <property type="protein sequence ID" value="GII03112.1"/>
    <property type="molecule type" value="Genomic_DNA"/>
</dbReference>
<dbReference type="InterPro" id="IPR003594">
    <property type="entry name" value="HATPase_dom"/>
</dbReference>
<dbReference type="GO" id="GO:0005886">
    <property type="term" value="C:plasma membrane"/>
    <property type="evidence" value="ECO:0007669"/>
    <property type="project" value="UniProtKB-SubCell"/>
</dbReference>
<organism evidence="10 11">
    <name type="scientific">Planobispora takensis</name>
    <dbReference type="NCBI Taxonomy" id="1367882"/>
    <lineage>
        <taxon>Bacteria</taxon>
        <taxon>Bacillati</taxon>
        <taxon>Actinomycetota</taxon>
        <taxon>Actinomycetes</taxon>
        <taxon>Streptosporangiales</taxon>
        <taxon>Streptosporangiaceae</taxon>
        <taxon>Planobispora</taxon>
    </lineage>
</organism>
<evidence type="ECO:0000256" key="8">
    <source>
        <dbReference type="SAM" id="Phobius"/>
    </source>
</evidence>
<keyword evidence="7" id="KW-0902">Two-component regulatory system</keyword>
<protein>
    <recommendedName>
        <fullName evidence="3">histidine kinase</fullName>
        <ecNumber evidence="3">2.7.13.3</ecNumber>
    </recommendedName>
</protein>
<dbReference type="PRINTS" id="PR00344">
    <property type="entry name" value="BCTRLSENSOR"/>
</dbReference>
<evidence type="ECO:0000256" key="4">
    <source>
        <dbReference type="ARBA" id="ARBA00022553"/>
    </source>
</evidence>
<keyword evidence="11" id="KW-1185">Reference proteome</keyword>
<dbReference type="Proteomes" id="UP000634476">
    <property type="component" value="Unassembled WGS sequence"/>
</dbReference>
<dbReference type="PANTHER" id="PTHR43711:SF1">
    <property type="entry name" value="HISTIDINE KINASE 1"/>
    <property type="match status" value="1"/>
</dbReference>
<feature type="transmembrane region" description="Helical" evidence="8">
    <location>
        <begin position="101"/>
        <end position="117"/>
    </location>
</feature>
<keyword evidence="8" id="KW-0812">Transmembrane</keyword>
<dbReference type="InterPro" id="IPR003661">
    <property type="entry name" value="HisK_dim/P_dom"/>
</dbReference>
<accession>A0A8J3WXR0</accession>
<gene>
    <name evidence="10" type="ORF">Pta02_51200</name>
</gene>
<dbReference type="SMART" id="SM00388">
    <property type="entry name" value="HisKA"/>
    <property type="match status" value="1"/>
</dbReference>
<dbReference type="InterPro" id="IPR004358">
    <property type="entry name" value="Sig_transdc_His_kin-like_C"/>
</dbReference>
<keyword evidence="5" id="KW-0808">Transferase</keyword>
<keyword evidence="4" id="KW-0597">Phosphoprotein</keyword>
<dbReference type="SUPFAM" id="SSF55874">
    <property type="entry name" value="ATPase domain of HSP90 chaperone/DNA topoisomerase II/histidine kinase"/>
    <property type="match status" value="1"/>
</dbReference>
<proteinExistence type="predicted"/>
<comment type="subcellular location">
    <subcellularLocation>
        <location evidence="2">Cell membrane</location>
    </subcellularLocation>
</comment>
<name>A0A8J3WXR0_9ACTN</name>
<dbReference type="EC" id="2.7.13.3" evidence="3"/>
<dbReference type="CDD" id="cd00082">
    <property type="entry name" value="HisKA"/>
    <property type="match status" value="1"/>
</dbReference>
<evidence type="ECO:0000256" key="5">
    <source>
        <dbReference type="ARBA" id="ARBA00022679"/>
    </source>
</evidence>
<dbReference type="Gene3D" id="3.30.565.10">
    <property type="entry name" value="Histidine kinase-like ATPase, C-terminal domain"/>
    <property type="match status" value="1"/>
</dbReference>
<keyword evidence="6" id="KW-0418">Kinase</keyword>
<keyword evidence="8" id="KW-1133">Transmembrane helix</keyword>
<dbReference type="SMART" id="SM00387">
    <property type="entry name" value="HATPase_c"/>
    <property type="match status" value="1"/>
</dbReference>
<evidence type="ECO:0000256" key="2">
    <source>
        <dbReference type="ARBA" id="ARBA00004236"/>
    </source>
</evidence>
<feature type="transmembrane region" description="Helical" evidence="8">
    <location>
        <begin position="124"/>
        <end position="141"/>
    </location>
</feature>
<sequence>MVFSVKTLTIRPGPVLGEGVQAAARQAALLFALAGLLALAASVLPFNGPPLLGGVAAAAVIVAGLAWWLPWERLGRHGPLLLCAPALVLLATATWAFNGVAAATAPFFMLLFAWIGLHFSVRAVLALALPAAVAYLGPLIAAGRGPLALSGGAVFIPAMMAIGSLIARQVAHHRRSRAQIERMERWRAALSATLAHDVRSPLTAAQFAVETLAEDGPALPEAQRTEIAAMAMRQINRIRRLAAGLLDAERLDVHGNLRLEMATVDLRRAACEATDYLSAPVTVEIPAGLRVRADPERLEQILVNLAANAIGHGALPVVISAEPDGADRVAVHVRDHGTGVPTDKCAVLFSRFSAADTNPASVGLGLWITRELARAHGGDVVYRPATPGSRFTVTLPAAVAAEAAPTGPQAPATPRARS</sequence>
<keyword evidence="8" id="KW-0472">Membrane</keyword>